<accession>A0A1Q6FAW2</accession>
<dbReference type="EMBL" id="MNQH01000003">
    <property type="protein sequence ID" value="OKY95983.1"/>
    <property type="molecule type" value="Genomic_DNA"/>
</dbReference>
<dbReference type="Gene3D" id="2.60.120.220">
    <property type="entry name" value="Satellite virus coat domain"/>
    <property type="match status" value="1"/>
</dbReference>
<evidence type="ECO:0000313" key="2">
    <source>
        <dbReference type="Proteomes" id="UP000187417"/>
    </source>
</evidence>
<dbReference type="AlphaFoldDB" id="A0A1Q6FAW2"/>
<protein>
    <submittedName>
        <fullName evidence="1">Uncharacterized protein</fullName>
    </submittedName>
</protein>
<reference evidence="1 2" key="1">
    <citation type="journal article" date="2016" name="Nat. Biotechnol.">
        <title>Measurement of bacterial replication rates in microbial communities.</title>
        <authorList>
            <person name="Brown C.T."/>
            <person name="Olm M.R."/>
            <person name="Thomas B.C."/>
            <person name="Banfield J.F."/>
        </authorList>
    </citation>
    <scope>NUCLEOTIDE SEQUENCE [LARGE SCALE GENOMIC DNA]</scope>
    <source>
        <strain evidence="1">CAG:67_53_122</strain>
    </source>
</reference>
<proteinExistence type="predicted"/>
<organism evidence="1 2">
    <name type="scientific">Alistipes putredinis</name>
    <dbReference type="NCBI Taxonomy" id="28117"/>
    <lineage>
        <taxon>Bacteria</taxon>
        <taxon>Pseudomonadati</taxon>
        <taxon>Bacteroidota</taxon>
        <taxon>Bacteroidia</taxon>
        <taxon>Bacteroidales</taxon>
        <taxon>Rikenellaceae</taxon>
        <taxon>Alistipes</taxon>
    </lineage>
</organism>
<name>A0A1Q6FAW2_9BACT</name>
<comment type="caution">
    <text evidence="1">The sequence shown here is derived from an EMBL/GenBank/DDBJ whole genome shotgun (WGS) entry which is preliminary data.</text>
</comment>
<sequence>MQQGDLSVTDGSVLSHRLYFDFANRIGIDGKDGEDGTDGTDGLTPEIGKDGNWWIGDRNTGVPAVAFRSYASLAAFPKQGNNDMLYLDETTNRFYRWDAPAQNYRTVSPDYNDIKIIDGGNAQF</sequence>
<evidence type="ECO:0000313" key="1">
    <source>
        <dbReference type="EMBL" id="OKY95983.1"/>
    </source>
</evidence>
<dbReference type="STRING" id="28117.BHV66_03260"/>
<gene>
    <name evidence="1" type="ORF">BHV66_03260</name>
</gene>
<dbReference type="Proteomes" id="UP000187417">
    <property type="component" value="Unassembled WGS sequence"/>
</dbReference>